<dbReference type="Proteomes" id="UP000243820">
    <property type="component" value="Unassembled WGS sequence"/>
</dbReference>
<sequence length="200" mass="22569">MTTKAELRTILKERREALSLGDRRAKGYYITCRLQELLKPYQTILAYVAKDPEVESMVIINCLLEEGKTVLVPIIEKETHTLRLSYLTSMDQLEPGTFKVPEPLTKERPAPASSIDAVLVPMVGFDRAGHRLGYGAGYYDRFFEKNPHIPRIGMAYACQEVECIPTEPFDARMDQIVTEDEVIRCGRVGDEVDDLSGASR</sequence>
<reference evidence="4 5" key="1">
    <citation type="journal article" date="2017" name="BMC Genomics">
        <title>Genomic analysis of methanogenic archaea reveals a shift towards energy conservation.</title>
        <authorList>
            <person name="Gilmore S.P."/>
            <person name="Henske J.K."/>
            <person name="Sexton J.A."/>
            <person name="Solomon K.V."/>
            <person name="Seppala S."/>
            <person name="Yoo J.I."/>
            <person name="Huyett L.M."/>
            <person name="Pressman A."/>
            <person name="Cogan J.Z."/>
            <person name="Kivenson V."/>
            <person name="Peng X."/>
            <person name="Tan Y."/>
            <person name="Valentine D.L."/>
            <person name="O'Malley M.A."/>
        </authorList>
    </citation>
    <scope>NUCLEOTIDE SEQUENCE [LARGE SCALE GENOMIC DNA]</scope>
    <source>
        <strain evidence="4 5">XII</strain>
    </source>
</reference>
<evidence type="ECO:0000256" key="3">
    <source>
        <dbReference type="ARBA" id="ARBA00022840"/>
    </source>
</evidence>
<evidence type="ECO:0000313" key="4">
    <source>
        <dbReference type="EMBL" id="PAV09368.1"/>
    </source>
</evidence>
<comment type="similarity">
    <text evidence="1">Belongs to the 5-formyltetrahydrofolate cyclo-ligase family.</text>
</comment>
<protein>
    <submittedName>
        <fullName evidence="4">5-formyltetrahydrofolate cyclo-ligase</fullName>
    </submittedName>
</protein>
<accession>A0AAX0Q8B0</accession>
<evidence type="ECO:0000256" key="2">
    <source>
        <dbReference type="ARBA" id="ARBA00022741"/>
    </source>
</evidence>
<gene>
    <name evidence="4" type="ORF">ASJ83_06175</name>
</gene>
<dbReference type="PIRSF" id="PIRSF006806">
    <property type="entry name" value="FTHF_cligase"/>
    <property type="match status" value="1"/>
</dbReference>
<proteinExistence type="inferred from homology"/>
<dbReference type="InterPro" id="IPR002698">
    <property type="entry name" value="FTHF_cligase"/>
</dbReference>
<dbReference type="Gene3D" id="3.40.50.10420">
    <property type="entry name" value="NagB/RpiA/CoA transferase-like"/>
    <property type="match status" value="1"/>
</dbReference>
<keyword evidence="5" id="KW-1185">Reference proteome</keyword>
<name>A0AAX0Q8B0_9EURY</name>
<dbReference type="InterPro" id="IPR037171">
    <property type="entry name" value="NagB/RpiA_transferase-like"/>
</dbReference>
<dbReference type="GO" id="GO:0009396">
    <property type="term" value="P:folic acid-containing compound biosynthetic process"/>
    <property type="evidence" value="ECO:0007669"/>
    <property type="project" value="TreeGrafter"/>
</dbReference>
<dbReference type="NCBIfam" id="TIGR02727">
    <property type="entry name" value="MTHFS_bact"/>
    <property type="match status" value="1"/>
</dbReference>
<dbReference type="PANTHER" id="PTHR23407:SF1">
    <property type="entry name" value="5-FORMYLTETRAHYDROFOLATE CYCLO-LIGASE"/>
    <property type="match status" value="1"/>
</dbReference>
<dbReference type="InterPro" id="IPR024185">
    <property type="entry name" value="FTHF_cligase-like_sf"/>
</dbReference>
<dbReference type="PANTHER" id="PTHR23407">
    <property type="entry name" value="ATPASE INHIBITOR/5-FORMYLTETRAHYDROFOLATE CYCLO-LIGASE"/>
    <property type="match status" value="1"/>
</dbReference>
<evidence type="ECO:0000256" key="1">
    <source>
        <dbReference type="ARBA" id="ARBA00010638"/>
    </source>
</evidence>
<dbReference type="RefSeq" id="WP_095642138.1">
    <property type="nucleotide sequence ID" value="NZ_LMVO01000014.1"/>
</dbReference>
<dbReference type="EMBL" id="LMVO01000014">
    <property type="protein sequence ID" value="PAV09368.1"/>
    <property type="molecule type" value="Genomic_DNA"/>
</dbReference>
<dbReference type="GO" id="GO:0035999">
    <property type="term" value="P:tetrahydrofolate interconversion"/>
    <property type="evidence" value="ECO:0007669"/>
    <property type="project" value="TreeGrafter"/>
</dbReference>
<dbReference type="AlphaFoldDB" id="A0AAX0Q8B0"/>
<dbReference type="SUPFAM" id="SSF100950">
    <property type="entry name" value="NagB/RpiA/CoA transferase-like"/>
    <property type="match status" value="1"/>
</dbReference>
<dbReference type="GO" id="GO:0030272">
    <property type="term" value="F:5-formyltetrahydrofolate cyclo-ligase activity"/>
    <property type="evidence" value="ECO:0007669"/>
    <property type="project" value="TreeGrafter"/>
</dbReference>
<keyword evidence="2" id="KW-0547">Nucleotide-binding</keyword>
<keyword evidence="3" id="KW-0067">ATP-binding</keyword>
<organism evidence="4 5">
    <name type="scientific">Methanocorpusculum parvum</name>
    <dbReference type="NCBI Taxonomy" id="2193"/>
    <lineage>
        <taxon>Archaea</taxon>
        <taxon>Methanobacteriati</taxon>
        <taxon>Methanobacteriota</taxon>
        <taxon>Stenosarchaea group</taxon>
        <taxon>Methanomicrobia</taxon>
        <taxon>Methanomicrobiales</taxon>
        <taxon>Methanocorpusculaceae</taxon>
        <taxon>Methanocorpusculum</taxon>
    </lineage>
</organism>
<dbReference type="GO" id="GO:0005524">
    <property type="term" value="F:ATP binding"/>
    <property type="evidence" value="ECO:0007669"/>
    <property type="project" value="UniProtKB-KW"/>
</dbReference>
<dbReference type="Pfam" id="PF01812">
    <property type="entry name" value="5-FTHF_cyc-lig"/>
    <property type="match status" value="1"/>
</dbReference>
<comment type="caution">
    <text evidence="4">The sequence shown here is derived from an EMBL/GenBank/DDBJ whole genome shotgun (WGS) entry which is preliminary data.</text>
</comment>
<evidence type="ECO:0000313" key="5">
    <source>
        <dbReference type="Proteomes" id="UP000243820"/>
    </source>
</evidence>